<sequence>MRHPDGIRAAYEWRPLRPEDAACWENLVYDFEADERPVAENSADQFVAVLAQEVTDPELDTLGVFEGDDLIAYSMVRTGRHYDVEGCVHPDFQRCGLGTRLLAWGCARAEERAAADGRPAELRVWSAENDEVLRGMLDGLGLRAFKWYYEIFSELARTPPLAPVPLQPGWRLGTYDPARDDEVRELHNRSFAGQHEDGDVDAERWRREFTGGADFLPELSLLAYDDADRVVSHLLSYAVRPEEEETWPDDKDFSVGYIGTPPEHRGRSLYRALLAENDRLARELGYTGSTFSVDLANPTGALRLFERLGVCDPTRDDISCWVCYRKELVPEERR</sequence>
<evidence type="ECO:0000259" key="3">
    <source>
        <dbReference type="PROSITE" id="PS51186"/>
    </source>
</evidence>
<keyword evidence="5" id="KW-1185">Reference proteome</keyword>
<keyword evidence="1 4" id="KW-0808">Transferase</keyword>
<dbReference type="EMBL" id="JBGEHV010000002">
    <property type="protein sequence ID" value="MEY8038058.1"/>
    <property type="molecule type" value="Genomic_DNA"/>
</dbReference>
<dbReference type="GO" id="GO:0016746">
    <property type="term" value="F:acyltransferase activity"/>
    <property type="evidence" value="ECO:0007669"/>
    <property type="project" value="UniProtKB-KW"/>
</dbReference>
<proteinExistence type="predicted"/>
<dbReference type="PANTHER" id="PTHR43420:SF47">
    <property type="entry name" value="N-ACETYLTRANSFERASE DOMAIN-CONTAINING PROTEIN"/>
    <property type="match status" value="1"/>
</dbReference>
<organism evidence="4 5">
    <name type="scientific">Saccharopolyspora cebuensis</name>
    <dbReference type="NCBI Taxonomy" id="418759"/>
    <lineage>
        <taxon>Bacteria</taxon>
        <taxon>Bacillati</taxon>
        <taxon>Actinomycetota</taxon>
        <taxon>Actinomycetes</taxon>
        <taxon>Pseudonocardiales</taxon>
        <taxon>Pseudonocardiaceae</taxon>
        <taxon>Saccharopolyspora</taxon>
    </lineage>
</organism>
<dbReference type="SUPFAM" id="SSF55729">
    <property type="entry name" value="Acyl-CoA N-acyltransferases (Nat)"/>
    <property type="match status" value="2"/>
</dbReference>
<reference evidence="4 5" key="1">
    <citation type="submission" date="2024-08" db="EMBL/GenBank/DDBJ databases">
        <title>Genome mining of Saccharopolyspora cebuensis PGLac3 from Nigerian medicinal plant.</title>
        <authorList>
            <person name="Ezeobiora C.E."/>
            <person name="Igbokwe N.H."/>
            <person name="Amin D.H."/>
            <person name="Mendie U.E."/>
        </authorList>
    </citation>
    <scope>NUCLEOTIDE SEQUENCE [LARGE SCALE GENOMIC DNA]</scope>
    <source>
        <strain evidence="4 5">PGLac3</strain>
    </source>
</reference>
<name>A0ABV4CC13_9PSEU</name>
<keyword evidence="2 4" id="KW-0012">Acyltransferase</keyword>
<protein>
    <submittedName>
        <fullName evidence="4">GNAT family N-acetyltransferase</fullName>
        <ecNumber evidence="4">2.3.1.-</ecNumber>
    </submittedName>
</protein>
<comment type="caution">
    <text evidence="4">The sequence shown here is derived from an EMBL/GenBank/DDBJ whole genome shotgun (WGS) entry which is preliminary data.</text>
</comment>
<dbReference type="PANTHER" id="PTHR43420">
    <property type="entry name" value="ACETYLTRANSFERASE"/>
    <property type="match status" value="1"/>
</dbReference>
<dbReference type="InterPro" id="IPR050680">
    <property type="entry name" value="YpeA/RimI_acetyltransf"/>
</dbReference>
<accession>A0ABV4CC13</accession>
<evidence type="ECO:0000313" key="5">
    <source>
        <dbReference type="Proteomes" id="UP001564626"/>
    </source>
</evidence>
<dbReference type="Proteomes" id="UP001564626">
    <property type="component" value="Unassembled WGS sequence"/>
</dbReference>
<dbReference type="Pfam" id="PF00583">
    <property type="entry name" value="Acetyltransf_1"/>
    <property type="match status" value="2"/>
</dbReference>
<dbReference type="CDD" id="cd04301">
    <property type="entry name" value="NAT_SF"/>
    <property type="match status" value="1"/>
</dbReference>
<gene>
    <name evidence="4" type="ORF">AB8O55_01485</name>
</gene>
<feature type="domain" description="N-acetyltransferase" evidence="3">
    <location>
        <begin position="11"/>
        <end position="160"/>
    </location>
</feature>
<dbReference type="RefSeq" id="WP_345361373.1">
    <property type="nucleotide sequence ID" value="NZ_BAABII010000005.1"/>
</dbReference>
<evidence type="ECO:0000256" key="1">
    <source>
        <dbReference type="ARBA" id="ARBA00022679"/>
    </source>
</evidence>
<feature type="domain" description="N-acetyltransferase" evidence="3">
    <location>
        <begin position="170"/>
        <end position="329"/>
    </location>
</feature>
<dbReference type="Gene3D" id="3.40.630.30">
    <property type="match status" value="1"/>
</dbReference>
<dbReference type="InterPro" id="IPR000182">
    <property type="entry name" value="GNAT_dom"/>
</dbReference>
<dbReference type="EC" id="2.3.1.-" evidence="4"/>
<dbReference type="PROSITE" id="PS51186">
    <property type="entry name" value="GNAT"/>
    <property type="match status" value="2"/>
</dbReference>
<evidence type="ECO:0000256" key="2">
    <source>
        <dbReference type="ARBA" id="ARBA00023315"/>
    </source>
</evidence>
<dbReference type="InterPro" id="IPR016181">
    <property type="entry name" value="Acyl_CoA_acyltransferase"/>
</dbReference>
<evidence type="ECO:0000313" key="4">
    <source>
        <dbReference type="EMBL" id="MEY8038058.1"/>
    </source>
</evidence>